<evidence type="ECO:0000313" key="2">
    <source>
        <dbReference type="EMBL" id="RFZ95490.1"/>
    </source>
</evidence>
<keyword evidence="3" id="KW-1185">Reference proteome</keyword>
<evidence type="ECO:0000256" key="1">
    <source>
        <dbReference type="SAM" id="Phobius"/>
    </source>
</evidence>
<dbReference type="AlphaFoldDB" id="A0A372NZE2"/>
<keyword evidence="1" id="KW-0812">Transmembrane</keyword>
<name>A0A372NZE2_9SPHI</name>
<reference evidence="2 3" key="1">
    <citation type="submission" date="2018-08" db="EMBL/GenBank/DDBJ databases">
        <title>Mucilaginibacter sp. MYSH2.</title>
        <authorList>
            <person name="Seo T."/>
        </authorList>
    </citation>
    <scope>NUCLEOTIDE SEQUENCE [LARGE SCALE GENOMIC DNA]</scope>
    <source>
        <strain evidence="2 3">MYSH2</strain>
    </source>
</reference>
<sequence>MENDEARTQNSIFRVPSKGGIGLTLILGVFAIIGLWLLSAPMIMIIILAIVIIIFLRVHAIKEYTYSISLDLPQKQLMLITKSRTSSQTEYFSFNDLWFIYKKRADYFGTKSRVTPQKKDILLIDSKRKTLAFLVPEQDGWTQKLIFDLAKEMAASGIEQKIDKYDKNEIVVTTSSL</sequence>
<feature type="transmembrane region" description="Helical" evidence="1">
    <location>
        <begin position="43"/>
        <end position="60"/>
    </location>
</feature>
<gene>
    <name evidence="2" type="ORF">D0C36_08205</name>
</gene>
<proteinExistence type="predicted"/>
<dbReference type="EMBL" id="QWDC01000001">
    <property type="protein sequence ID" value="RFZ95490.1"/>
    <property type="molecule type" value="Genomic_DNA"/>
</dbReference>
<organism evidence="2 3">
    <name type="scientific">Mucilaginibacter conchicola</name>
    <dbReference type="NCBI Taxonomy" id="2303333"/>
    <lineage>
        <taxon>Bacteria</taxon>
        <taxon>Pseudomonadati</taxon>
        <taxon>Bacteroidota</taxon>
        <taxon>Sphingobacteriia</taxon>
        <taxon>Sphingobacteriales</taxon>
        <taxon>Sphingobacteriaceae</taxon>
        <taxon>Mucilaginibacter</taxon>
    </lineage>
</organism>
<keyword evidence="1" id="KW-0472">Membrane</keyword>
<feature type="transmembrane region" description="Helical" evidence="1">
    <location>
        <begin position="20"/>
        <end position="37"/>
    </location>
</feature>
<keyword evidence="1" id="KW-1133">Transmembrane helix</keyword>
<dbReference type="RefSeq" id="WP_117391053.1">
    <property type="nucleotide sequence ID" value="NZ_QWDC01000001.1"/>
</dbReference>
<evidence type="ECO:0000313" key="3">
    <source>
        <dbReference type="Proteomes" id="UP000264217"/>
    </source>
</evidence>
<accession>A0A372NZE2</accession>
<dbReference type="Proteomes" id="UP000264217">
    <property type="component" value="Unassembled WGS sequence"/>
</dbReference>
<dbReference type="OrthoDB" id="9854341at2"/>
<comment type="caution">
    <text evidence="2">The sequence shown here is derived from an EMBL/GenBank/DDBJ whole genome shotgun (WGS) entry which is preliminary data.</text>
</comment>
<protein>
    <submittedName>
        <fullName evidence="2">Uncharacterized protein</fullName>
    </submittedName>
</protein>